<dbReference type="KEGG" id="bcop:JD108_11405"/>
<proteinExistence type="predicted"/>
<dbReference type="SMART" id="SM00448">
    <property type="entry name" value="REC"/>
    <property type="match status" value="1"/>
</dbReference>
<dbReference type="SUPFAM" id="SSF52172">
    <property type="entry name" value="CheY-like"/>
    <property type="match status" value="1"/>
</dbReference>
<dbReference type="EMBL" id="CP066308">
    <property type="protein sequence ID" value="QQE76417.1"/>
    <property type="molecule type" value="Genomic_DNA"/>
</dbReference>
<dbReference type="PROSITE" id="PS50110">
    <property type="entry name" value="RESPONSE_REGULATORY"/>
    <property type="match status" value="1"/>
</dbReference>
<name>A0A7T5EPL6_9BACL</name>
<dbReference type="RefSeq" id="WP_198829917.1">
    <property type="nucleotide sequence ID" value="NZ_CP066308.1"/>
</dbReference>
<evidence type="ECO:0000313" key="6">
    <source>
        <dbReference type="Proteomes" id="UP000595847"/>
    </source>
</evidence>
<evidence type="ECO:0000259" key="3">
    <source>
        <dbReference type="PROSITE" id="PS50110"/>
    </source>
</evidence>
<evidence type="ECO:0000256" key="1">
    <source>
        <dbReference type="ARBA" id="ARBA00022553"/>
    </source>
</evidence>
<dbReference type="GO" id="GO:0000160">
    <property type="term" value="P:phosphorelay signal transduction system"/>
    <property type="evidence" value="ECO:0007669"/>
    <property type="project" value="InterPro"/>
</dbReference>
<dbReference type="Proteomes" id="UP000595847">
    <property type="component" value="Chromosome"/>
</dbReference>
<keyword evidence="1" id="KW-0597">Phosphoprotein</keyword>
<evidence type="ECO:0000256" key="2">
    <source>
        <dbReference type="PROSITE-ProRule" id="PRU00169"/>
    </source>
</evidence>
<dbReference type="InterPro" id="IPR050595">
    <property type="entry name" value="Bact_response_regulator"/>
</dbReference>
<evidence type="ECO:0000313" key="5">
    <source>
        <dbReference type="EMBL" id="QUO43495.1"/>
    </source>
</evidence>
<sequence length="274" mass="31513">MNPVEKSMAKPPGFVEKLRYLFRYYEASKMACGMIAIRCRHRGDPEWKELQEFLANQRPELAASFCYEENAKRLVILAEELTVAETHYLAIVIKEYLQRTEQLAGGAAVAAYPESGDAMEEILMEMTERLNQKPFPHAGIQVVLRPEEKWDRPPRLLLVESDPVIQQILSVRLAKNGYEIFQALDGKEGQQKILQVQPDLIITELTLPVMNGYQLIDWVQRQHGQTAACKIVVLTDRRLEEDMSHCFQKGVADFLTKPFSPVELDWRIKRLLIS</sequence>
<evidence type="ECO:0000313" key="4">
    <source>
        <dbReference type="EMBL" id="QQE76417.1"/>
    </source>
</evidence>
<evidence type="ECO:0000313" key="7">
    <source>
        <dbReference type="Proteomes" id="UP000677234"/>
    </source>
</evidence>
<dbReference type="CDD" id="cd00156">
    <property type="entry name" value="REC"/>
    <property type="match status" value="1"/>
</dbReference>
<dbReference type="EMBL" id="CP073708">
    <property type="protein sequence ID" value="QUO43495.1"/>
    <property type="molecule type" value="Genomic_DNA"/>
</dbReference>
<protein>
    <submittedName>
        <fullName evidence="4">Response regulator transcription factor</fullName>
    </submittedName>
</protein>
<reference evidence="4 6" key="1">
    <citation type="submission" date="2020-12" db="EMBL/GenBank/DDBJ databases">
        <title>strain FJAT-54423T represents a novel species of the genus Brevibacillus.</title>
        <authorList>
            <person name="Tang R."/>
        </authorList>
    </citation>
    <scope>NUCLEOTIDE SEQUENCE [LARGE SCALE GENOMIC DNA]</scope>
    <source>
        <strain evidence="4 6">FJAT-54423</strain>
    </source>
</reference>
<dbReference type="InterPro" id="IPR011006">
    <property type="entry name" value="CheY-like_superfamily"/>
</dbReference>
<dbReference type="PANTHER" id="PTHR44591:SF3">
    <property type="entry name" value="RESPONSE REGULATORY DOMAIN-CONTAINING PROTEIN"/>
    <property type="match status" value="1"/>
</dbReference>
<dbReference type="PANTHER" id="PTHR44591">
    <property type="entry name" value="STRESS RESPONSE REGULATOR PROTEIN 1"/>
    <property type="match status" value="1"/>
</dbReference>
<gene>
    <name evidence="4" type="ORF">JD108_11405</name>
    <name evidence="5" type="ORF">KDJ56_11350</name>
</gene>
<dbReference type="Proteomes" id="UP000677234">
    <property type="component" value="Chromosome"/>
</dbReference>
<feature type="domain" description="Response regulatory" evidence="3">
    <location>
        <begin position="155"/>
        <end position="272"/>
    </location>
</feature>
<comment type="caution">
    <text evidence="2">Lacks conserved residue(s) required for the propagation of feature annotation.</text>
</comment>
<reference evidence="5" key="2">
    <citation type="submission" date="2021-04" db="EMBL/GenBank/DDBJ databases">
        <title>Brevibacillus composti FJAT-54423, complete genome.</title>
        <authorList>
            <person name="Tang R."/>
        </authorList>
    </citation>
    <scope>NUCLEOTIDE SEQUENCE</scope>
    <source>
        <strain evidence="5">FJAT-54424</strain>
    </source>
</reference>
<accession>A0A7T5EPL6</accession>
<dbReference type="AlphaFoldDB" id="A0A7T5EPL6"/>
<dbReference type="Gene3D" id="3.40.50.2300">
    <property type="match status" value="1"/>
</dbReference>
<dbReference type="Pfam" id="PF00072">
    <property type="entry name" value="Response_reg"/>
    <property type="match status" value="1"/>
</dbReference>
<dbReference type="InterPro" id="IPR001789">
    <property type="entry name" value="Sig_transdc_resp-reg_receiver"/>
</dbReference>
<keyword evidence="7" id="KW-1185">Reference proteome</keyword>
<organism evidence="4 6">
    <name type="scientific">Brevibacillus composti</name>
    <dbReference type="NCBI Taxonomy" id="2796470"/>
    <lineage>
        <taxon>Bacteria</taxon>
        <taxon>Bacillati</taxon>
        <taxon>Bacillota</taxon>
        <taxon>Bacilli</taxon>
        <taxon>Bacillales</taxon>
        <taxon>Paenibacillaceae</taxon>
        <taxon>Brevibacillus</taxon>
    </lineage>
</organism>